<organism evidence="8 9">
    <name type="scientific">Caerostris darwini</name>
    <dbReference type="NCBI Taxonomy" id="1538125"/>
    <lineage>
        <taxon>Eukaryota</taxon>
        <taxon>Metazoa</taxon>
        <taxon>Ecdysozoa</taxon>
        <taxon>Arthropoda</taxon>
        <taxon>Chelicerata</taxon>
        <taxon>Arachnida</taxon>
        <taxon>Araneae</taxon>
        <taxon>Araneomorphae</taxon>
        <taxon>Entelegynae</taxon>
        <taxon>Araneoidea</taxon>
        <taxon>Araneidae</taxon>
        <taxon>Caerostris</taxon>
    </lineage>
</organism>
<dbReference type="EC" id="3.6.5.5" evidence="1"/>
<dbReference type="SMART" id="SM00053">
    <property type="entry name" value="DYNc"/>
    <property type="match status" value="1"/>
</dbReference>
<dbReference type="Proteomes" id="UP001054837">
    <property type="component" value="Unassembled WGS sequence"/>
</dbReference>
<dbReference type="InterPro" id="IPR003130">
    <property type="entry name" value="GED"/>
</dbReference>
<keyword evidence="9" id="KW-1185">Reference proteome</keyword>
<dbReference type="PROSITE" id="PS51718">
    <property type="entry name" value="G_DYNAMIN_2"/>
    <property type="match status" value="1"/>
</dbReference>
<dbReference type="PANTHER" id="PTHR11566:SF212">
    <property type="entry name" value="DYNAMIN"/>
    <property type="match status" value="1"/>
</dbReference>
<keyword evidence="2" id="KW-0547">Nucleotide-binding</keyword>
<feature type="compositionally biased region" description="Low complexity" evidence="5">
    <location>
        <begin position="535"/>
        <end position="553"/>
    </location>
</feature>
<evidence type="ECO:0000256" key="4">
    <source>
        <dbReference type="ARBA" id="ARBA00023134"/>
    </source>
</evidence>
<dbReference type="InterPro" id="IPR030381">
    <property type="entry name" value="G_DYNAMIN_dom"/>
</dbReference>
<evidence type="ECO:0000259" key="6">
    <source>
        <dbReference type="PROSITE" id="PS51388"/>
    </source>
</evidence>
<accession>A0AAV4U1T9</accession>
<dbReference type="GO" id="GO:0031623">
    <property type="term" value="P:receptor internalization"/>
    <property type="evidence" value="ECO:0007669"/>
    <property type="project" value="TreeGrafter"/>
</dbReference>
<evidence type="ECO:0000313" key="8">
    <source>
        <dbReference type="EMBL" id="GIY51746.1"/>
    </source>
</evidence>
<dbReference type="PRINTS" id="PR00195">
    <property type="entry name" value="DYNAMIN"/>
</dbReference>
<protein>
    <recommendedName>
        <fullName evidence="1">dynamin GTPase</fullName>
        <ecNumber evidence="1">3.6.5.5</ecNumber>
    </recommendedName>
</protein>
<dbReference type="InterPro" id="IPR001401">
    <property type="entry name" value="Dynamin_GTPase"/>
</dbReference>
<evidence type="ECO:0000313" key="9">
    <source>
        <dbReference type="Proteomes" id="UP001054837"/>
    </source>
</evidence>
<dbReference type="GO" id="GO:0008017">
    <property type="term" value="F:microtubule binding"/>
    <property type="evidence" value="ECO:0007669"/>
    <property type="project" value="TreeGrafter"/>
</dbReference>
<dbReference type="Gene3D" id="3.40.50.300">
    <property type="entry name" value="P-loop containing nucleotide triphosphate hydrolases"/>
    <property type="match status" value="1"/>
</dbReference>
<dbReference type="GO" id="GO:0003924">
    <property type="term" value="F:GTPase activity"/>
    <property type="evidence" value="ECO:0007669"/>
    <property type="project" value="InterPro"/>
</dbReference>
<dbReference type="Pfam" id="PF00350">
    <property type="entry name" value="Dynamin_N"/>
    <property type="match status" value="1"/>
</dbReference>
<name>A0AAV4U1T9_9ARAC</name>
<dbReference type="PANTHER" id="PTHR11566">
    <property type="entry name" value="DYNAMIN"/>
    <property type="match status" value="1"/>
</dbReference>
<sequence length="673" mass="75295">MAASKSAANQSEEVRGGMELDLIDMMNELQSKLINNGFSLDLSLPQIVVVGSQSAGKSSVLENIAGREFLPRGCGVVTRRPTLIQLYPTMGEEYAIFGHKEDEKFTDFDLVKREIASQMPDKFSFSSVPIQLKIFSPKVLKLTLVDLPGLVRVVVDGQPESSIQEVRDMILSYISQPESLILAVTPANQDLATSDALEIARKVDPDRLRTIGVLTKLDIMDEGTDARDILENRQVTLKRGWVGVLNRSQLDIEEGRDIQFILDKEKRFFAGKQSYRHIAERMGTPYLQRMLQRILKTHIKAALPDVRNRLAEKLAGYQRQLREFENNIGEDSGGKGFYMIKLVNTFIEDITIKLMGNSELVGMKQLSPGAYINYKLNTEIQNNLKLILEPDEEEMTILITSLDGVRCSISFPSLSVDAVNRQLVSQYAAPMEQSVESIKNILEEAIAESATLLNRYPSTKAEVLYRIRCSLQKEMESTQCKLREHVKAEMSYVNLEHPDLDLSVCDPLVPAIGPTKMWQTTTQTSPPPDSDPADPDSTASDSASPSAGPAPSSLEKDIHNGVGDGLHSKAKDLVQVLMNNGHMQKKVQYLMLVMTKYMEIIQKQITDLTIKYILCFLVRKVLDYIKIDLVPTLLDAANFSSLSEDCEEDFRLKEEMETACECLKDALATIQAF</sequence>
<comment type="caution">
    <text evidence="8">The sequence shown here is derived from an EMBL/GenBank/DDBJ whole genome shotgun (WGS) entry which is preliminary data.</text>
</comment>
<dbReference type="Gene3D" id="1.20.120.1240">
    <property type="entry name" value="Dynamin, middle domain"/>
    <property type="match status" value="1"/>
</dbReference>
<dbReference type="PROSITE" id="PS51388">
    <property type="entry name" value="GED"/>
    <property type="match status" value="1"/>
</dbReference>
<dbReference type="GO" id="GO:0005525">
    <property type="term" value="F:GTP binding"/>
    <property type="evidence" value="ECO:0007669"/>
    <property type="project" value="UniProtKB-KW"/>
</dbReference>
<feature type="region of interest" description="Disordered" evidence="5">
    <location>
        <begin position="518"/>
        <end position="561"/>
    </location>
</feature>
<dbReference type="Pfam" id="PF02212">
    <property type="entry name" value="GED"/>
    <property type="match status" value="1"/>
</dbReference>
<reference evidence="8 9" key="1">
    <citation type="submission" date="2021-06" db="EMBL/GenBank/DDBJ databases">
        <title>Caerostris darwini draft genome.</title>
        <authorList>
            <person name="Kono N."/>
            <person name="Arakawa K."/>
        </authorList>
    </citation>
    <scope>NUCLEOTIDE SEQUENCE [LARGE SCALE GENOMIC DNA]</scope>
</reference>
<dbReference type="GO" id="GO:0005737">
    <property type="term" value="C:cytoplasm"/>
    <property type="evidence" value="ECO:0007669"/>
    <property type="project" value="TreeGrafter"/>
</dbReference>
<proteinExistence type="predicted"/>
<dbReference type="InterPro" id="IPR045063">
    <property type="entry name" value="Dynamin_N"/>
</dbReference>
<dbReference type="GO" id="GO:0005874">
    <property type="term" value="C:microtubule"/>
    <property type="evidence" value="ECO:0007669"/>
    <property type="project" value="TreeGrafter"/>
</dbReference>
<evidence type="ECO:0000256" key="3">
    <source>
        <dbReference type="ARBA" id="ARBA00022801"/>
    </source>
</evidence>
<dbReference type="InterPro" id="IPR022812">
    <property type="entry name" value="Dynamin"/>
</dbReference>
<dbReference type="Pfam" id="PF01031">
    <property type="entry name" value="Dynamin_M"/>
    <property type="match status" value="1"/>
</dbReference>
<feature type="domain" description="Dynamin-type G" evidence="7">
    <location>
        <begin position="41"/>
        <end position="304"/>
    </location>
</feature>
<evidence type="ECO:0000256" key="1">
    <source>
        <dbReference type="ARBA" id="ARBA00011980"/>
    </source>
</evidence>
<gene>
    <name evidence="8" type="primary">dyn-1</name>
    <name evidence="8" type="ORF">CDAR_288361</name>
</gene>
<evidence type="ECO:0000256" key="2">
    <source>
        <dbReference type="ARBA" id="ARBA00022741"/>
    </source>
</evidence>
<dbReference type="EMBL" id="BPLQ01010586">
    <property type="protein sequence ID" value="GIY51746.1"/>
    <property type="molecule type" value="Genomic_DNA"/>
</dbReference>
<feature type="domain" description="GED" evidence="6">
    <location>
        <begin position="587"/>
        <end position="673"/>
    </location>
</feature>
<dbReference type="GO" id="GO:0005886">
    <property type="term" value="C:plasma membrane"/>
    <property type="evidence" value="ECO:0007669"/>
    <property type="project" value="TreeGrafter"/>
</dbReference>
<dbReference type="SUPFAM" id="SSF52540">
    <property type="entry name" value="P-loop containing nucleoside triphosphate hydrolases"/>
    <property type="match status" value="1"/>
</dbReference>
<evidence type="ECO:0000259" key="7">
    <source>
        <dbReference type="PROSITE" id="PS51718"/>
    </source>
</evidence>
<dbReference type="InterPro" id="IPR000375">
    <property type="entry name" value="Dynamin_stalk"/>
</dbReference>
<dbReference type="InterPro" id="IPR027417">
    <property type="entry name" value="P-loop_NTPase"/>
</dbReference>
<keyword evidence="3" id="KW-0378">Hydrolase</keyword>
<evidence type="ECO:0000256" key="5">
    <source>
        <dbReference type="SAM" id="MobiDB-lite"/>
    </source>
</evidence>
<dbReference type="CDD" id="cd08771">
    <property type="entry name" value="DLP_1"/>
    <property type="match status" value="1"/>
</dbReference>
<keyword evidence="4" id="KW-0342">GTP-binding</keyword>
<dbReference type="InterPro" id="IPR020850">
    <property type="entry name" value="GED_dom"/>
</dbReference>
<dbReference type="AlphaFoldDB" id="A0AAV4U1T9"/>